<dbReference type="InterPro" id="IPR000182">
    <property type="entry name" value="GNAT_dom"/>
</dbReference>
<organism evidence="4 5">
    <name type="scientific">Chitinophaga skermanii</name>
    <dbReference type="NCBI Taxonomy" id="331697"/>
    <lineage>
        <taxon>Bacteria</taxon>
        <taxon>Pseudomonadati</taxon>
        <taxon>Bacteroidota</taxon>
        <taxon>Chitinophagia</taxon>
        <taxon>Chitinophagales</taxon>
        <taxon>Chitinophagaceae</taxon>
        <taxon>Chitinophaga</taxon>
    </lineage>
</organism>
<feature type="domain" description="N-acetyltransferase" evidence="3">
    <location>
        <begin position="9"/>
        <end position="148"/>
    </location>
</feature>
<dbReference type="RefSeq" id="WP_158538572.1">
    <property type="nucleotide sequence ID" value="NZ_QLLL01000002.1"/>
</dbReference>
<keyword evidence="1 4" id="KW-0808">Transferase</keyword>
<protein>
    <submittedName>
        <fullName evidence="4">Acetyltransferase (GNAT) family protein</fullName>
    </submittedName>
</protein>
<evidence type="ECO:0000313" key="4">
    <source>
        <dbReference type="EMBL" id="RAJ08905.1"/>
    </source>
</evidence>
<dbReference type="InterPro" id="IPR016181">
    <property type="entry name" value="Acyl_CoA_acyltransferase"/>
</dbReference>
<evidence type="ECO:0000313" key="5">
    <source>
        <dbReference type="Proteomes" id="UP000249547"/>
    </source>
</evidence>
<dbReference type="PANTHER" id="PTHR43420">
    <property type="entry name" value="ACETYLTRANSFERASE"/>
    <property type="match status" value="1"/>
</dbReference>
<dbReference type="PANTHER" id="PTHR43420:SF47">
    <property type="entry name" value="N-ACETYLTRANSFERASE DOMAIN-CONTAINING PROTEIN"/>
    <property type="match status" value="1"/>
</dbReference>
<proteinExistence type="predicted"/>
<evidence type="ECO:0000256" key="2">
    <source>
        <dbReference type="ARBA" id="ARBA00023315"/>
    </source>
</evidence>
<keyword evidence="5" id="KW-1185">Reference proteome</keyword>
<dbReference type="OrthoDB" id="9789603at2"/>
<keyword evidence="2" id="KW-0012">Acyltransferase</keyword>
<gene>
    <name evidence="4" type="ORF">LX64_01560</name>
</gene>
<accession>A0A327QY57</accession>
<dbReference type="GO" id="GO:0016747">
    <property type="term" value="F:acyltransferase activity, transferring groups other than amino-acyl groups"/>
    <property type="evidence" value="ECO:0007669"/>
    <property type="project" value="InterPro"/>
</dbReference>
<dbReference type="AlphaFoldDB" id="A0A327QY57"/>
<dbReference type="Proteomes" id="UP000249547">
    <property type="component" value="Unassembled WGS sequence"/>
</dbReference>
<dbReference type="InterPro" id="IPR050680">
    <property type="entry name" value="YpeA/RimI_acetyltransf"/>
</dbReference>
<dbReference type="Gene3D" id="3.40.630.30">
    <property type="match status" value="1"/>
</dbReference>
<dbReference type="SUPFAM" id="SSF55729">
    <property type="entry name" value="Acyl-CoA N-acyltransferases (Nat)"/>
    <property type="match status" value="1"/>
</dbReference>
<evidence type="ECO:0000259" key="3">
    <source>
        <dbReference type="PROSITE" id="PS51186"/>
    </source>
</evidence>
<dbReference type="CDD" id="cd04301">
    <property type="entry name" value="NAT_SF"/>
    <property type="match status" value="1"/>
</dbReference>
<dbReference type="EMBL" id="QLLL01000002">
    <property type="protein sequence ID" value="RAJ08905.1"/>
    <property type="molecule type" value="Genomic_DNA"/>
</dbReference>
<dbReference type="Pfam" id="PF00583">
    <property type="entry name" value="Acetyltransf_1"/>
    <property type="match status" value="1"/>
</dbReference>
<sequence length="148" mass="17150">MSLTTAPVFTLKELVTFEELAANYPLLQLLNPHLSQADYEEMLVHMLQHDYKQVAVLNERKEIIGLSGYWIGTKIYSGKYLEMDNVIVLPSYRSQGIGKILCHWMEEKAKAESCKCIMLDAYVVNKDAHRFYFREGFVILGFHMLKNL</sequence>
<name>A0A327QY57_9BACT</name>
<comment type="caution">
    <text evidence="4">The sequence shown here is derived from an EMBL/GenBank/DDBJ whole genome shotgun (WGS) entry which is preliminary data.</text>
</comment>
<dbReference type="PROSITE" id="PS51186">
    <property type="entry name" value="GNAT"/>
    <property type="match status" value="1"/>
</dbReference>
<reference evidence="4 5" key="1">
    <citation type="submission" date="2018-06" db="EMBL/GenBank/DDBJ databases">
        <title>Genomic Encyclopedia of Archaeal and Bacterial Type Strains, Phase II (KMG-II): from individual species to whole genera.</title>
        <authorList>
            <person name="Goeker M."/>
        </authorList>
    </citation>
    <scope>NUCLEOTIDE SEQUENCE [LARGE SCALE GENOMIC DNA]</scope>
    <source>
        <strain evidence="4 5">DSM 23857</strain>
    </source>
</reference>
<evidence type="ECO:0000256" key="1">
    <source>
        <dbReference type="ARBA" id="ARBA00022679"/>
    </source>
</evidence>